<protein>
    <submittedName>
        <fullName evidence="1">Uncharacterized protein</fullName>
    </submittedName>
</protein>
<comment type="caution">
    <text evidence="1">The sequence shown here is derived from an EMBL/GenBank/DDBJ whole genome shotgun (WGS) entry which is preliminary data.</text>
</comment>
<reference evidence="1 2" key="1">
    <citation type="submission" date="2022-01" db="EMBL/GenBank/DDBJ databases">
        <title>Draft Genome Sequences of Seven Type Strains of the Genus Streptomyces.</title>
        <authorList>
            <person name="Aziz S."/>
            <person name="Coretto E."/>
            <person name="Chronakova A."/>
            <person name="Sproer C."/>
            <person name="Huber K."/>
            <person name="Nouioui I."/>
            <person name="Gross H."/>
        </authorList>
    </citation>
    <scope>NUCLEOTIDE SEQUENCE [LARGE SCALE GENOMIC DNA]</scope>
    <source>
        <strain evidence="1 2">DSM 41685</strain>
    </source>
</reference>
<sequence length="172" mass="19141">MSETPMTPEQHAQLAKLIGDAKPATTRLLEQLAESIRDRREHEHPTWEDLYCLNLVSFMGERMGPVLRRLVDAEARVAELEAAPTTVYRAEHPDSGITLGHYGTEAAARAHCEATERRSWPTGTTLAFDWIEDDEDRVAELVVTAGQNEESTTGYIVTALELASEYDEGADE</sequence>
<gene>
    <name evidence="1" type="ORF">L0F81_23700</name>
</gene>
<accession>A0ABS9JL16</accession>
<dbReference type="RefSeq" id="WP_143649950.1">
    <property type="nucleotide sequence ID" value="NZ_JAKKZF010000102.1"/>
</dbReference>
<proteinExistence type="predicted"/>
<dbReference type="EMBL" id="JAKKZF010000102">
    <property type="protein sequence ID" value="MCG0066258.1"/>
    <property type="molecule type" value="Genomic_DNA"/>
</dbReference>
<name>A0ABS9JL16_9ACTN</name>
<evidence type="ECO:0000313" key="2">
    <source>
        <dbReference type="Proteomes" id="UP001299012"/>
    </source>
</evidence>
<keyword evidence="2" id="KW-1185">Reference proteome</keyword>
<dbReference type="Proteomes" id="UP001299012">
    <property type="component" value="Unassembled WGS sequence"/>
</dbReference>
<evidence type="ECO:0000313" key="1">
    <source>
        <dbReference type="EMBL" id="MCG0066258.1"/>
    </source>
</evidence>
<organism evidence="1 2">
    <name type="scientific">Streptomyces tricolor</name>
    <dbReference type="NCBI Taxonomy" id="68277"/>
    <lineage>
        <taxon>Bacteria</taxon>
        <taxon>Bacillati</taxon>
        <taxon>Actinomycetota</taxon>
        <taxon>Actinomycetes</taxon>
        <taxon>Kitasatosporales</taxon>
        <taxon>Streptomycetaceae</taxon>
        <taxon>Streptomyces</taxon>
        <taxon>Streptomyces violaceoruber group</taxon>
    </lineage>
</organism>